<dbReference type="EMBL" id="AZMM01007982">
    <property type="protein sequence ID" value="ETJ37822.1"/>
    <property type="molecule type" value="Genomic_DNA"/>
</dbReference>
<protein>
    <submittedName>
        <fullName evidence="1">Uncharacterized protein</fullName>
    </submittedName>
</protein>
<gene>
    <name evidence="1" type="ORF">Q604_UNBC07982G0001</name>
</gene>
<name>W1Y5M1_9ZZZZ</name>
<proteinExistence type="predicted"/>
<organism evidence="1">
    <name type="scientific">human gut metagenome</name>
    <dbReference type="NCBI Taxonomy" id="408170"/>
    <lineage>
        <taxon>unclassified sequences</taxon>
        <taxon>metagenomes</taxon>
        <taxon>organismal metagenomes</taxon>
    </lineage>
</organism>
<accession>W1Y5M1</accession>
<dbReference type="AlphaFoldDB" id="W1Y5M1"/>
<sequence length="45" mass="4991">MERKIGFTPISHSGKECVLRVELLPHNNLEAATGFEPVIKVLQTS</sequence>
<evidence type="ECO:0000313" key="1">
    <source>
        <dbReference type="EMBL" id="ETJ37822.1"/>
    </source>
</evidence>
<feature type="non-terminal residue" evidence="1">
    <location>
        <position position="45"/>
    </location>
</feature>
<comment type="caution">
    <text evidence="1">The sequence shown here is derived from an EMBL/GenBank/DDBJ whole genome shotgun (WGS) entry which is preliminary data.</text>
</comment>
<reference evidence="1" key="1">
    <citation type="submission" date="2013-12" db="EMBL/GenBank/DDBJ databases">
        <title>A Varibaculum cambriense genome reconstructed from a premature infant gut community with otherwise low bacterial novelty that shifts toward anaerobic metabolism during the third week of life.</title>
        <authorList>
            <person name="Brown C.T."/>
            <person name="Sharon I."/>
            <person name="Thomas B.C."/>
            <person name="Castelle C.J."/>
            <person name="Morowitz M.J."/>
            <person name="Banfield J.F."/>
        </authorList>
    </citation>
    <scope>NUCLEOTIDE SEQUENCE</scope>
</reference>